<evidence type="ECO:0000259" key="11">
    <source>
        <dbReference type="PROSITE" id="PS50853"/>
    </source>
</evidence>
<dbReference type="GO" id="GO:0048666">
    <property type="term" value="P:neuron development"/>
    <property type="evidence" value="ECO:0007669"/>
    <property type="project" value="UniProtKB-ARBA"/>
</dbReference>
<dbReference type="InterPro" id="IPR000242">
    <property type="entry name" value="PTP_cat"/>
</dbReference>
<feature type="chain" id="PRO_5040266454" description="Protein-tyrosine-phosphatase" evidence="8">
    <location>
        <begin position="26"/>
        <end position="921"/>
    </location>
</feature>
<gene>
    <name evidence="12" type="ORF">BEMITA_LOCUS4745</name>
</gene>
<dbReference type="GO" id="GO:0004725">
    <property type="term" value="F:protein tyrosine phosphatase activity"/>
    <property type="evidence" value="ECO:0007669"/>
    <property type="project" value="UniProtKB-EC"/>
</dbReference>
<dbReference type="PROSITE" id="PS50055">
    <property type="entry name" value="TYR_PHOSPHATASE_PTP"/>
    <property type="match status" value="2"/>
</dbReference>
<dbReference type="SUPFAM" id="SSF49265">
    <property type="entry name" value="Fibronectin type III"/>
    <property type="match status" value="1"/>
</dbReference>
<evidence type="ECO:0000256" key="1">
    <source>
        <dbReference type="ARBA" id="ARBA00004167"/>
    </source>
</evidence>
<evidence type="ECO:0000259" key="10">
    <source>
        <dbReference type="PROSITE" id="PS50056"/>
    </source>
</evidence>
<feature type="domain" description="Fibronectin type-III" evidence="11">
    <location>
        <begin position="32"/>
        <end position="128"/>
    </location>
</feature>
<evidence type="ECO:0000256" key="5">
    <source>
        <dbReference type="ARBA" id="ARBA00023136"/>
    </source>
</evidence>
<feature type="domain" description="Tyrosine-protein phosphatase" evidence="9">
    <location>
        <begin position="332"/>
        <end position="601"/>
    </location>
</feature>
<evidence type="ECO:0000256" key="8">
    <source>
        <dbReference type="SAM" id="SignalP"/>
    </source>
</evidence>
<dbReference type="PRINTS" id="PR00700">
    <property type="entry name" value="PRTYPHPHTASE"/>
</dbReference>
<organism evidence="12 13">
    <name type="scientific">Bemisia tabaci</name>
    <name type="common">Sweetpotato whitefly</name>
    <name type="synonym">Aleurodes tabaci</name>
    <dbReference type="NCBI Taxonomy" id="7038"/>
    <lineage>
        <taxon>Eukaryota</taxon>
        <taxon>Metazoa</taxon>
        <taxon>Ecdysozoa</taxon>
        <taxon>Arthropoda</taxon>
        <taxon>Hexapoda</taxon>
        <taxon>Insecta</taxon>
        <taxon>Pterygota</taxon>
        <taxon>Neoptera</taxon>
        <taxon>Paraneoptera</taxon>
        <taxon>Hemiptera</taxon>
        <taxon>Sternorrhyncha</taxon>
        <taxon>Aleyrodoidea</taxon>
        <taxon>Aleyrodidae</taxon>
        <taxon>Aleyrodinae</taxon>
        <taxon>Bemisia</taxon>
    </lineage>
</organism>
<keyword evidence="5 7" id="KW-0472">Membrane</keyword>
<keyword evidence="4" id="KW-0904">Protein phosphatase</keyword>
<dbReference type="Gene3D" id="3.90.190.10">
    <property type="entry name" value="Protein tyrosine phosphatase superfamily"/>
    <property type="match status" value="2"/>
</dbReference>
<keyword evidence="7" id="KW-1133">Transmembrane helix</keyword>
<name>A0A9P0A6C4_BEMTA</name>
<dbReference type="GO" id="GO:0016020">
    <property type="term" value="C:membrane"/>
    <property type="evidence" value="ECO:0007669"/>
    <property type="project" value="UniProtKB-SubCell"/>
</dbReference>
<feature type="domain" description="Tyrosine-protein phosphatase" evidence="9">
    <location>
        <begin position="632"/>
        <end position="886"/>
    </location>
</feature>
<protein>
    <recommendedName>
        <fullName evidence="14">Protein-tyrosine-phosphatase</fullName>
    </recommendedName>
</protein>
<evidence type="ECO:0000256" key="6">
    <source>
        <dbReference type="ARBA" id="ARBA00051722"/>
    </source>
</evidence>
<evidence type="ECO:0008006" key="14">
    <source>
        <dbReference type="Google" id="ProtNLM"/>
    </source>
</evidence>
<dbReference type="AlphaFoldDB" id="A0A9P0A6C4"/>
<reference evidence="12" key="1">
    <citation type="submission" date="2021-12" db="EMBL/GenBank/DDBJ databases">
        <authorList>
            <person name="King R."/>
        </authorList>
    </citation>
    <scope>NUCLEOTIDE SEQUENCE</scope>
</reference>
<accession>A0A9P0A6C4</accession>
<evidence type="ECO:0000256" key="3">
    <source>
        <dbReference type="ARBA" id="ARBA00022801"/>
    </source>
</evidence>
<dbReference type="KEGG" id="btab:109039610"/>
<dbReference type="PROSITE" id="PS00383">
    <property type="entry name" value="TYR_PHOSPHATASE_1"/>
    <property type="match status" value="1"/>
</dbReference>
<dbReference type="InterPro" id="IPR050348">
    <property type="entry name" value="Protein-Tyr_Phosphatase"/>
</dbReference>
<dbReference type="CDD" id="cd14549">
    <property type="entry name" value="R5-PTPc-1"/>
    <property type="match status" value="1"/>
</dbReference>
<dbReference type="CDD" id="cd00063">
    <property type="entry name" value="FN3"/>
    <property type="match status" value="2"/>
</dbReference>
<evidence type="ECO:0000256" key="4">
    <source>
        <dbReference type="ARBA" id="ARBA00022912"/>
    </source>
</evidence>
<proteinExistence type="predicted"/>
<dbReference type="PROSITE" id="PS50056">
    <property type="entry name" value="TYR_PHOSPHATASE_2"/>
    <property type="match status" value="1"/>
</dbReference>
<dbReference type="PROSITE" id="PS50853">
    <property type="entry name" value="FN3"/>
    <property type="match status" value="1"/>
</dbReference>
<sequence length="921" mass="104619">MTSIRAFYVPCVFLCLTCWINLSVEEDSGVNQPLNLTIINVTNSSISLRWAPPANMSVPLLEYRVYASNTYSRSNISSNVPAQPTNHSVEFTVDGLESFTPYDLWVRAVLDSREGEHSTVVNAQTDVAPPCAPRILNTTCRVAHELAVLWERPVCFNNSLDYYFILYRPMTVSEDKSLEIETSKDVEIQEASVPVSDNNTYEIKIVAATKSIVQPSRLVEGPPSAAWTVYYQSNCGSERAEPQGSITMTSLLTCLICASLTVFLLTIGVIVWRYHCVCRRCLHAAYYYLDDGQVFQTVPVQIPDWDEQKGAIPLSAFEEHVNQLHADGDIGFSKEYEAIQFDLSNQDSLFTAQYLSQQPENKNKNRYLNILAYDHSRVRLAPVPGVRGSDYINANFIDGFKQANAYIGTQGPLPTTFDCFWRMIWEQRVVIIVMITNLVERGRRKCDMYWPKEGTETYGSVQVTLIKEDIMAMYTVRTLEISHLRAKRKNSNGGGGERIVFQYHYTNWPDHGTPDHPLPVLSFVEKSSNANPSDAGPIVVHCSAGVGRTGTYIVLDAMLKQIRHKGEVSICKFLHHIRNQRNFLVQTEEQYIFIHDALLEAINCSQTHIGQQTMLEILQNPTDTTTEAWKQLEVHFKMVISYEPKDYNLVSANKSSNQQKNRNKDLLPVESSRVYLTPKPGIDGSDYINASWCLGFKKLREFIITQHPLESTVLDFWQMIWDHNAQTIVLLTDPENSLEEYGIFWPQEPEEILDGDSFKVKCIEHNELDGYITRDFTVHSQQDDYELSVRIIQSSNYFSNLESLYKLLEIVQEWHLEYQNGPVVVVDKFGGTEAATFCCLATLSKQLEYENSADVCMYAKMYHNRRPGIWKSVNDYLLLYQALEGLAARKNIAIVPTNANCNLNHSLTNGYTNTNGSNVQA</sequence>
<evidence type="ECO:0000256" key="2">
    <source>
        <dbReference type="ARBA" id="ARBA00022729"/>
    </source>
</evidence>
<dbReference type="Pfam" id="PF00041">
    <property type="entry name" value="fn3"/>
    <property type="match status" value="1"/>
</dbReference>
<dbReference type="FunFam" id="3.90.190.10:FF:000013">
    <property type="entry name" value="receptor-type tyrosine-protein phosphatase zeta isoform X1"/>
    <property type="match status" value="1"/>
</dbReference>
<keyword evidence="2 8" id="KW-0732">Signal</keyword>
<comment type="subcellular location">
    <subcellularLocation>
        <location evidence="1">Membrane</location>
        <topology evidence="1">Single-pass membrane protein</topology>
    </subcellularLocation>
</comment>
<dbReference type="SMART" id="SM00404">
    <property type="entry name" value="PTPc_motif"/>
    <property type="match status" value="2"/>
</dbReference>
<dbReference type="InterPro" id="IPR013783">
    <property type="entry name" value="Ig-like_fold"/>
</dbReference>
<dbReference type="InterPro" id="IPR000387">
    <property type="entry name" value="Tyr_Pase_dom"/>
</dbReference>
<dbReference type="InterPro" id="IPR003595">
    <property type="entry name" value="Tyr_Pase_cat"/>
</dbReference>
<keyword evidence="7" id="KW-0812">Transmembrane</keyword>
<feature type="domain" description="Tyrosine specific protein phosphatases" evidence="10">
    <location>
        <begin position="518"/>
        <end position="592"/>
    </location>
</feature>
<dbReference type="Gene3D" id="2.60.40.10">
    <property type="entry name" value="Immunoglobulins"/>
    <property type="match status" value="1"/>
</dbReference>
<dbReference type="EMBL" id="OU963863">
    <property type="protein sequence ID" value="CAH0385526.1"/>
    <property type="molecule type" value="Genomic_DNA"/>
</dbReference>
<dbReference type="PANTHER" id="PTHR19134:SF540">
    <property type="entry name" value="TYROSINE-PROTEIN PHOSPHATASE 99A"/>
    <property type="match status" value="1"/>
</dbReference>
<evidence type="ECO:0000259" key="9">
    <source>
        <dbReference type="PROSITE" id="PS50055"/>
    </source>
</evidence>
<keyword evidence="3" id="KW-0378">Hydrolase</keyword>
<feature type="signal peptide" evidence="8">
    <location>
        <begin position="1"/>
        <end position="25"/>
    </location>
</feature>
<dbReference type="FunFam" id="3.90.190.10:FF:000068">
    <property type="entry name" value="receptor-type tyrosine-protein phosphatase zeta"/>
    <property type="match status" value="1"/>
</dbReference>
<dbReference type="Proteomes" id="UP001152759">
    <property type="component" value="Chromosome 2"/>
</dbReference>
<feature type="transmembrane region" description="Helical" evidence="7">
    <location>
        <begin position="251"/>
        <end position="272"/>
    </location>
</feature>
<dbReference type="SMART" id="SM00194">
    <property type="entry name" value="PTPc"/>
    <property type="match status" value="2"/>
</dbReference>
<dbReference type="Pfam" id="PF00102">
    <property type="entry name" value="Y_phosphatase"/>
    <property type="match status" value="2"/>
</dbReference>
<evidence type="ECO:0000256" key="7">
    <source>
        <dbReference type="SAM" id="Phobius"/>
    </source>
</evidence>
<evidence type="ECO:0000313" key="13">
    <source>
        <dbReference type="Proteomes" id="UP001152759"/>
    </source>
</evidence>
<dbReference type="InterPro" id="IPR016130">
    <property type="entry name" value="Tyr_Pase_AS"/>
</dbReference>
<dbReference type="SMART" id="SM00060">
    <property type="entry name" value="FN3"/>
    <property type="match status" value="2"/>
</dbReference>
<dbReference type="SUPFAM" id="SSF52799">
    <property type="entry name" value="(Phosphotyrosine protein) phosphatases II"/>
    <property type="match status" value="2"/>
</dbReference>
<comment type="catalytic activity">
    <reaction evidence="6">
        <text>O-phospho-L-tyrosyl-[protein] + H2O = L-tyrosyl-[protein] + phosphate</text>
        <dbReference type="Rhea" id="RHEA:10684"/>
        <dbReference type="Rhea" id="RHEA-COMP:10136"/>
        <dbReference type="Rhea" id="RHEA-COMP:20101"/>
        <dbReference type="ChEBI" id="CHEBI:15377"/>
        <dbReference type="ChEBI" id="CHEBI:43474"/>
        <dbReference type="ChEBI" id="CHEBI:46858"/>
        <dbReference type="ChEBI" id="CHEBI:61978"/>
        <dbReference type="EC" id="3.1.3.48"/>
    </reaction>
</comment>
<dbReference type="InterPro" id="IPR003961">
    <property type="entry name" value="FN3_dom"/>
</dbReference>
<dbReference type="InterPro" id="IPR029021">
    <property type="entry name" value="Prot-tyrosine_phosphatase-like"/>
</dbReference>
<evidence type="ECO:0000313" key="12">
    <source>
        <dbReference type="EMBL" id="CAH0385526.1"/>
    </source>
</evidence>
<dbReference type="InterPro" id="IPR036116">
    <property type="entry name" value="FN3_sf"/>
</dbReference>
<keyword evidence="13" id="KW-1185">Reference proteome</keyword>
<dbReference type="PANTHER" id="PTHR19134">
    <property type="entry name" value="RECEPTOR-TYPE TYROSINE-PROTEIN PHOSPHATASE"/>
    <property type="match status" value="1"/>
</dbReference>